<protein>
    <recommendedName>
        <fullName evidence="6">T9SS C-terminal target domain-containing protein</fullName>
    </recommendedName>
</protein>
<evidence type="ECO:0000313" key="4">
    <source>
        <dbReference type="EMBL" id="GGF20940.1"/>
    </source>
</evidence>
<proteinExistence type="predicted"/>
<dbReference type="Pfam" id="PF18962">
    <property type="entry name" value="Por_Secre_tail"/>
    <property type="match status" value="1"/>
</dbReference>
<comment type="caution">
    <text evidence="4">The sequence shown here is derived from an EMBL/GenBank/DDBJ whole genome shotgun (WGS) entry which is preliminary data.</text>
</comment>
<dbReference type="CDD" id="cd00229">
    <property type="entry name" value="SGNH_hydrolase"/>
    <property type="match status" value="1"/>
</dbReference>
<dbReference type="SUPFAM" id="SSF52266">
    <property type="entry name" value="SGNH hydrolase"/>
    <property type="match status" value="1"/>
</dbReference>
<evidence type="ECO:0008006" key="6">
    <source>
        <dbReference type="Google" id="ProtNLM"/>
    </source>
</evidence>
<feature type="domain" description="Secretion system C-terminal sorting" evidence="2">
    <location>
        <begin position="426"/>
        <end position="498"/>
    </location>
</feature>
<dbReference type="Pfam" id="PF19081">
    <property type="entry name" value="Ig_7"/>
    <property type="match status" value="2"/>
</dbReference>
<dbReference type="NCBIfam" id="TIGR04183">
    <property type="entry name" value="Por_Secre_tail"/>
    <property type="match status" value="1"/>
</dbReference>
<dbReference type="InterPro" id="IPR026444">
    <property type="entry name" value="Secre_tail"/>
</dbReference>
<dbReference type="Proteomes" id="UP000632273">
    <property type="component" value="Unassembled WGS sequence"/>
</dbReference>
<dbReference type="InterPro" id="IPR036514">
    <property type="entry name" value="SGNH_hydro_sf"/>
</dbReference>
<dbReference type="Pfam" id="PF13472">
    <property type="entry name" value="Lipase_GDSL_2"/>
    <property type="match status" value="1"/>
</dbReference>
<feature type="domain" description="Ig-like" evidence="3">
    <location>
        <begin position="323"/>
        <end position="396"/>
    </location>
</feature>
<feature type="domain" description="SGNH hydrolase-type esterase" evidence="1">
    <location>
        <begin position="137"/>
        <end position="301"/>
    </location>
</feature>
<evidence type="ECO:0000259" key="3">
    <source>
        <dbReference type="Pfam" id="PF19081"/>
    </source>
</evidence>
<reference evidence="5" key="1">
    <citation type="journal article" date="2019" name="Int. J. Syst. Evol. Microbiol.">
        <title>The Global Catalogue of Microorganisms (GCM) 10K type strain sequencing project: providing services to taxonomists for standard genome sequencing and annotation.</title>
        <authorList>
            <consortium name="The Broad Institute Genomics Platform"/>
            <consortium name="The Broad Institute Genome Sequencing Center for Infectious Disease"/>
            <person name="Wu L."/>
            <person name="Ma J."/>
        </authorList>
    </citation>
    <scope>NUCLEOTIDE SEQUENCE [LARGE SCALE GENOMIC DNA]</scope>
    <source>
        <strain evidence="5">CGMCC 1.15197</strain>
    </source>
</reference>
<sequence>MLLVVAGFLLPDNSVAREIPGAFDATQAQSPVCDVTAPVVTSPLTYCQGSAASALSSSITLTSGAMLQLYTTATGGAPLTSDFRPPTTIISSTTYYAAQVVGNCESSRTPVVVNVVTAPSPPTLVSSLAINTSTIAAWGDSFTDSNFGRYPSILSQLSGRTVTNLGVGGENSGLIANRMLADTQKRTWPTIIWAGRNDPRNQSAQTKANIAAMVAALPHTDYLILSVCNGAGEGKGTYEYQQIIALNNDLARIYGAHYLDVRSYLVSKYIADNAQDAADYAADIPPTSLRRDFLHPNEAGSSLIANYIYGHLNQLLSGSVIARYCQGSQATPLSAAFSAPDANATLRFYADASATTPLSVETTYAASTTAISAATYYVAQGIGNCESRRTPIMIEIVDCNATAARPSTFGNVANTPASSTELVLAVYPNPFELEATVDFSLPTEQSYTLDLYNTTGKLVRHLADGTPAAGKQYSCPISSTALDAGLYMVRLHAGTTHKTLRLNLTR</sequence>
<accession>A0ABQ1UJZ7</accession>
<name>A0ABQ1UJZ7_9BACT</name>
<dbReference type="InterPro" id="IPR044023">
    <property type="entry name" value="Ig_7"/>
</dbReference>
<gene>
    <name evidence="4" type="ORF">GCM10011383_35780</name>
</gene>
<evidence type="ECO:0000313" key="5">
    <source>
        <dbReference type="Proteomes" id="UP000632273"/>
    </source>
</evidence>
<evidence type="ECO:0000259" key="1">
    <source>
        <dbReference type="Pfam" id="PF13472"/>
    </source>
</evidence>
<dbReference type="RefSeq" id="WP_229755359.1">
    <property type="nucleotide sequence ID" value="NZ_BMHT01000006.1"/>
</dbReference>
<organism evidence="4 5">
    <name type="scientific">Hymenobacter cavernae</name>
    <dbReference type="NCBI Taxonomy" id="2044852"/>
    <lineage>
        <taxon>Bacteria</taxon>
        <taxon>Pseudomonadati</taxon>
        <taxon>Bacteroidota</taxon>
        <taxon>Cytophagia</taxon>
        <taxon>Cytophagales</taxon>
        <taxon>Hymenobacteraceae</taxon>
        <taxon>Hymenobacter</taxon>
    </lineage>
</organism>
<feature type="domain" description="Ig-like" evidence="3">
    <location>
        <begin position="37"/>
        <end position="115"/>
    </location>
</feature>
<dbReference type="EMBL" id="BMHT01000006">
    <property type="protein sequence ID" value="GGF20940.1"/>
    <property type="molecule type" value="Genomic_DNA"/>
</dbReference>
<keyword evidence="5" id="KW-1185">Reference proteome</keyword>
<dbReference type="Gene3D" id="3.40.50.1110">
    <property type="entry name" value="SGNH hydrolase"/>
    <property type="match status" value="1"/>
</dbReference>
<dbReference type="InterPro" id="IPR013830">
    <property type="entry name" value="SGNH_hydro"/>
</dbReference>
<evidence type="ECO:0000259" key="2">
    <source>
        <dbReference type="Pfam" id="PF18962"/>
    </source>
</evidence>